<keyword evidence="11" id="KW-1185">Reference proteome</keyword>
<evidence type="ECO:0000256" key="3">
    <source>
        <dbReference type="ARBA" id="ARBA00011881"/>
    </source>
</evidence>
<gene>
    <name evidence="8" type="primary">allB</name>
    <name evidence="10" type="ORF">G9U52_14340</name>
</gene>
<evidence type="ECO:0000256" key="4">
    <source>
        <dbReference type="ARBA" id="ARBA00022631"/>
    </source>
</evidence>
<feature type="modified residue" description="N6-carboxylysine" evidence="8">
    <location>
        <position position="145"/>
    </location>
</feature>
<dbReference type="Pfam" id="PF01979">
    <property type="entry name" value="Amidohydro_1"/>
    <property type="match status" value="1"/>
</dbReference>
<evidence type="ECO:0000313" key="11">
    <source>
        <dbReference type="Proteomes" id="UP001165962"/>
    </source>
</evidence>
<feature type="binding site" evidence="8">
    <location>
        <position position="240"/>
    </location>
    <ligand>
        <name>Zn(2+)</name>
        <dbReference type="ChEBI" id="CHEBI:29105"/>
        <label>2</label>
    </ligand>
</feature>
<name>A0ABX0J6I2_9BACL</name>
<dbReference type="InterPro" id="IPR002195">
    <property type="entry name" value="Dihydroorotase_CS"/>
</dbReference>
<feature type="binding site" description="via carbamate group" evidence="8">
    <location>
        <position position="145"/>
    </location>
    <ligand>
        <name>Zn(2+)</name>
        <dbReference type="ChEBI" id="CHEBI:29105"/>
        <label>1</label>
    </ligand>
</feature>
<dbReference type="Gene3D" id="3.20.20.140">
    <property type="entry name" value="Metal-dependent hydrolases"/>
    <property type="match status" value="1"/>
</dbReference>
<feature type="binding site" evidence="8">
    <location>
        <position position="184"/>
    </location>
    <ligand>
        <name>Zn(2+)</name>
        <dbReference type="ChEBI" id="CHEBI:29105"/>
        <label>2</label>
    </ligand>
</feature>
<dbReference type="PANTHER" id="PTHR43668">
    <property type="entry name" value="ALLANTOINASE"/>
    <property type="match status" value="1"/>
</dbReference>
<protein>
    <recommendedName>
        <fullName evidence="8">Allantoinase</fullName>
        <ecNumber evidence="8">3.5.2.5</ecNumber>
    </recommendedName>
    <alternativeName>
        <fullName evidence="8">Allantoin-utilizing enzyme</fullName>
    </alternativeName>
</protein>
<evidence type="ECO:0000256" key="2">
    <source>
        <dbReference type="ARBA" id="ARBA00010286"/>
    </source>
</evidence>
<dbReference type="HAMAP" id="MF_01645">
    <property type="entry name" value="Hydantoinase"/>
    <property type="match status" value="1"/>
</dbReference>
<sequence>MLDLKITGALVVLKHEVARLDIGILDGKIVRLAPDLTEQASELVDGSGLHVLPGMVDAHVHFNEPGMGHWEGFASGSAALAAGGCTTFIDMPLNGLPPTVTVAALHEKLLAAEQSVVDFALWGGLVPGNLEHLEPLSAAGVIGFKAFMSEPGGDGVGRFERADSATLLEGMQQIAKLGGILALHAEDENMVVVMAEQAISHGQLSAYDYAASRPIAAECSAVRQALAMAEQTGCALHFVHISSAEAVWLIQEAKVKGMDVTVETCPHYLALTVDDMQADKHGTIAKCAPPLRSPVEQAKLWDVVAAGHIDMIASDHSPSPFELKQSDNFFEAWGGIAGAQSSLELMVDEGHLKRKIALPLISQMLSHGPAKRFGLHPRKGEIALGSDADLVLVDLARPYTLEQGHLKQRHAYSPYVGRQLSCRVLATWVRGRLVYQWKESKALNKSIMPILAGEKPAGIWLQGHS</sequence>
<evidence type="ECO:0000259" key="9">
    <source>
        <dbReference type="Pfam" id="PF01979"/>
    </source>
</evidence>
<dbReference type="InterPro" id="IPR017593">
    <property type="entry name" value="Allantoinase"/>
</dbReference>
<reference evidence="10" key="1">
    <citation type="submission" date="2020-03" db="EMBL/GenBank/DDBJ databases">
        <title>Draft sequencing of Paenibacilllus sp. S3N08.</title>
        <authorList>
            <person name="Kim D.-U."/>
        </authorList>
    </citation>
    <scope>NUCLEOTIDE SEQUENCE</scope>
    <source>
        <strain evidence="10">S3N08</strain>
    </source>
</reference>
<comment type="cofactor">
    <cofactor evidence="8">
        <name>Zn(2+)</name>
        <dbReference type="ChEBI" id="CHEBI:29105"/>
    </cofactor>
    <text evidence="8">Binds 2 Zn(2+) ions per subunit.</text>
</comment>
<dbReference type="InterPro" id="IPR050138">
    <property type="entry name" value="DHOase/Allantoinase_Hydrolase"/>
</dbReference>
<dbReference type="EC" id="3.5.2.5" evidence="8"/>
<comment type="similarity">
    <text evidence="8">Belongs to the metallo-dependent hydrolases superfamily. Allantoinase family.</text>
</comment>
<comment type="subunit">
    <text evidence="3 8">Homotetramer.</text>
</comment>
<dbReference type="EMBL" id="JAAOIW010000004">
    <property type="protein sequence ID" value="NHN31015.1"/>
    <property type="molecule type" value="Genomic_DNA"/>
</dbReference>
<dbReference type="PROSITE" id="PS00482">
    <property type="entry name" value="DIHYDROOROTASE_1"/>
    <property type="match status" value="1"/>
</dbReference>
<comment type="similarity">
    <text evidence="2">Belongs to the metallo-dependent hydrolases superfamily. DHOase family. Class I DHOase subfamily.</text>
</comment>
<dbReference type="PANTHER" id="PTHR43668:SF4">
    <property type="entry name" value="ALLANTOINASE"/>
    <property type="match status" value="1"/>
</dbReference>
<feature type="binding site" evidence="8">
    <location>
        <position position="59"/>
    </location>
    <ligand>
        <name>Zn(2+)</name>
        <dbReference type="ChEBI" id="CHEBI:29105"/>
        <label>1</label>
    </ligand>
</feature>
<dbReference type="Gene3D" id="2.30.40.10">
    <property type="entry name" value="Urease, subunit C, domain 1"/>
    <property type="match status" value="1"/>
</dbReference>
<comment type="PTM">
    <text evidence="8">Carboxylation allows a single lysine to coordinate two zinc ions.</text>
</comment>
<comment type="catalytic activity">
    <reaction evidence="8">
        <text>(S)-allantoin + H2O = allantoate + H(+)</text>
        <dbReference type="Rhea" id="RHEA:17029"/>
        <dbReference type="ChEBI" id="CHEBI:15377"/>
        <dbReference type="ChEBI" id="CHEBI:15378"/>
        <dbReference type="ChEBI" id="CHEBI:15678"/>
        <dbReference type="ChEBI" id="CHEBI:17536"/>
        <dbReference type="EC" id="3.5.2.5"/>
    </reaction>
</comment>
<organism evidence="10 11">
    <name type="scientific">Paenibacillus agricola</name>
    <dbReference type="NCBI Taxonomy" id="2716264"/>
    <lineage>
        <taxon>Bacteria</taxon>
        <taxon>Bacillati</taxon>
        <taxon>Bacillota</taxon>
        <taxon>Bacilli</taxon>
        <taxon>Bacillales</taxon>
        <taxon>Paenibacillaceae</taxon>
        <taxon>Paenibacillus</taxon>
    </lineage>
</organism>
<evidence type="ECO:0000256" key="7">
    <source>
        <dbReference type="ARBA" id="ARBA00022833"/>
    </source>
</evidence>
<dbReference type="NCBIfam" id="TIGR03178">
    <property type="entry name" value="allantoinase"/>
    <property type="match status" value="1"/>
</dbReference>
<dbReference type="Proteomes" id="UP001165962">
    <property type="component" value="Unassembled WGS sequence"/>
</dbReference>
<comment type="function">
    <text evidence="8">Catalyzes the conversion of allantoin (5-ureidohydantoin) to allantoic acid by hydrolytic cleavage of the five-member hydantoin ring.</text>
</comment>
<feature type="binding site" evidence="8">
    <location>
        <position position="61"/>
    </location>
    <ligand>
        <name>Zn(2+)</name>
        <dbReference type="ChEBI" id="CHEBI:29105"/>
        <label>1</label>
    </ligand>
</feature>
<dbReference type="InterPro" id="IPR047604">
    <property type="entry name" value="Allantoinase_bact"/>
</dbReference>
<dbReference type="InterPro" id="IPR006680">
    <property type="entry name" value="Amidohydro-rel"/>
</dbReference>
<proteinExistence type="inferred from homology"/>
<comment type="function">
    <text evidence="1">Catalyzes the reversible cyclization of carbamoyl aspartate to dihydroorotate.</text>
</comment>
<accession>A0ABX0J6I2</accession>
<comment type="caution">
    <text evidence="10">The sequence shown here is derived from an EMBL/GenBank/DDBJ whole genome shotgun (WGS) entry which is preliminary data.</text>
</comment>
<evidence type="ECO:0000313" key="10">
    <source>
        <dbReference type="EMBL" id="NHN31015.1"/>
    </source>
</evidence>
<evidence type="ECO:0000256" key="6">
    <source>
        <dbReference type="ARBA" id="ARBA00022801"/>
    </source>
</evidence>
<evidence type="ECO:0000256" key="1">
    <source>
        <dbReference type="ARBA" id="ARBA00002368"/>
    </source>
</evidence>
<feature type="binding site" evidence="8">
    <location>
        <position position="315"/>
    </location>
    <ligand>
        <name>Zn(2+)</name>
        <dbReference type="ChEBI" id="CHEBI:29105"/>
        <label>1</label>
    </ligand>
</feature>
<keyword evidence="4 8" id="KW-0659">Purine metabolism</keyword>
<dbReference type="SUPFAM" id="SSF51338">
    <property type="entry name" value="Composite domain of metallo-dependent hydrolases"/>
    <property type="match status" value="1"/>
</dbReference>
<keyword evidence="6 8" id="KW-0378">Hydrolase</keyword>
<dbReference type="RefSeq" id="WP_166150553.1">
    <property type="nucleotide sequence ID" value="NZ_JAAOIW010000004.1"/>
</dbReference>
<keyword evidence="5 8" id="KW-0479">Metal-binding</keyword>
<dbReference type="SUPFAM" id="SSF51556">
    <property type="entry name" value="Metallo-dependent hydrolases"/>
    <property type="match status" value="1"/>
</dbReference>
<dbReference type="NCBIfam" id="NF004839">
    <property type="entry name" value="PRK06189.1"/>
    <property type="match status" value="1"/>
</dbReference>
<keyword evidence="7 8" id="KW-0862">Zinc</keyword>
<dbReference type="InterPro" id="IPR011059">
    <property type="entry name" value="Metal-dep_hydrolase_composite"/>
</dbReference>
<feature type="domain" description="Amidohydrolase-related" evidence="9">
    <location>
        <begin position="51"/>
        <end position="434"/>
    </location>
</feature>
<feature type="binding site" description="via carbamate group" evidence="8">
    <location>
        <position position="145"/>
    </location>
    <ligand>
        <name>Zn(2+)</name>
        <dbReference type="ChEBI" id="CHEBI:29105"/>
        <label>2</label>
    </ligand>
</feature>
<dbReference type="GO" id="GO:0004038">
    <property type="term" value="F:allantoinase activity"/>
    <property type="evidence" value="ECO:0007669"/>
    <property type="project" value="UniProtKB-EC"/>
</dbReference>
<evidence type="ECO:0000256" key="5">
    <source>
        <dbReference type="ARBA" id="ARBA00022723"/>
    </source>
</evidence>
<evidence type="ECO:0000256" key="8">
    <source>
        <dbReference type="HAMAP-Rule" id="MF_01645"/>
    </source>
</evidence>
<comment type="pathway">
    <text evidence="8">Nitrogen metabolism; (S)-allantoin degradation; allantoate from (S)-allantoin: step 1/1.</text>
</comment>
<dbReference type="InterPro" id="IPR032466">
    <property type="entry name" value="Metal_Hydrolase"/>
</dbReference>